<protein>
    <submittedName>
        <fullName evidence="1">Uncharacterized protein</fullName>
    </submittedName>
</protein>
<dbReference type="OrthoDB" id="8776148at2"/>
<dbReference type="EMBL" id="LOCQ01000057">
    <property type="protein sequence ID" value="OBV38614.1"/>
    <property type="molecule type" value="Genomic_DNA"/>
</dbReference>
<organism evidence="1 2">
    <name type="scientific">Janthinobacterium psychrotolerans</name>
    <dbReference type="NCBI Taxonomy" id="1747903"/>
    <lineage>
        <taxon>Bacteria</taxon>
        <taxon>Pseudomonadati</taxon>
        <taxon>Pseudomonadota</taxon>
        <taxon>Betaproteobacteria</taxon>
        <taxon>Burkholderiales</taxon>
        <taxon>Oxalobacteraceae</taxon>
        <taxon>Janthinobacterium</taxon>
    </lineage>
</organism>
<sequence length="196" mass="21158">MPCLSVELDGAPVTTINLAGMVVVDVSVHGALDRNPKAALDAGGGSDAQGGRGYLIWVTELPIQAGAVLKVVFHEACENPDEGKTIEQLFPDEEPCTQTDFTINDEMAAEIRARPQLHQAFSVQVATSQGQQAMAVSDVRNTDFTFRVLWDHTRPHQARAHLSTHCLDDVLARRAGPSHLKAMLDLGDSVSFMLTA</sequence>
<name>A0A1A7C0T1_9BURK</name>
<dbReference type="Proteomes" id="UP000092713">
    <property type="component" value="Unassembled WGS sequence"/>
</dbReference>
<reference evidence="1 2" key="1">
    <citation type="submission" date="2016-04" db="EMBL/GenBank/DDBJ databases">
        <title>Draft genome sequence of Janthinobacterium psychrotolerans sp. nov., isolated from freshwater sediments in Denmark.</title>
        <authorList>
            <person name="Gong X."/>
            <person name="Skrivergaard S."/>
            <person name="Korsgaard B.S."/>
            <person name="Schreiber L."/>
            <person name="Marshall I.P."/>
            <person name="Finster K."/>
            <person name="Schramm A."/>
        </authorList>
    </citation>
    <scope>NUCLEOTIDE SEQUENCE [LARGE SCALE GENOMIC DNA]</scope>
    <source>
        <strain evidence="1 2">S3-2</strain>
    </source>
</reference>
<proteinExistence type="predicted"/>
<dbReference type="RefSeq" id="WP_065308846.1">
    <property type="nucleotide sequence ID" value="NZ_LOCQ01000057.1"/>
</dbReference>
<comment type="caution">
    <text evidence="1">The sequence shown here is derived from an EMBL/GenBank/DDBJ whole genome shotgun (WGS) entry which is preliminary data.</text>
</comment>
<evidence type="ECO:0000313" key="2">
    <source>
        <dbReference type="Proteomes" id="UP000092713"/>
    </source>
</evidence>
<accession>A0A1A7C0T1</accession>
<dbReference type="AlphaFoldDB" id="A0A1A7C0T1"/>
<evidence type="ECO:0000313" key="1">
    <source>
        <dbReference type="EMBL" id="OBV38614.1"/>
    </source>
</evidence>
<keyword evidence="2" id="KW-1185">Reference proteome</keyword>
<gene>
    <name evidence="1" type="ORF">ASR47_1006214</name>
</gene>